<dbReference type="Proteomes" id="UP001365846">
    <property type="component" value="Unassembled WGS sequence"/>
</dbReference>
<comment type="caution">
    <text evidence="1">The sequence shown here is derived from an EMBL/GenBank/DDBJ whole genome shotgun (WGS) entry which is preliminary data.</text>
</comment>
<name>A0ABU8VKA9_9BURK</name>
<protein>
    <submittedName>
        <fullName evidence="1">Uncharacterized protein</fullName>
    </submittedName>
</protein>
<gene>
    <name evidence="1" type="ORF">WKW77_23430</name>
</gene>
<sequence>MDIPRIPKHVAKRLDGPDEVGPVVDVHRRKRPFAQVLRRDEIIAVVKWQLVQQDVRRTPLAQAQQLRRMGIFEVLNGAGRDPYILPSGDKCLVQIGRES</sequence>
<proteinExistence type="predicted"/>
<evidence type="ECO:0000313" key="1">
    <source>
        <dbReference type="EMBL" id="MEJ8814056.1"/>
    </source>
</evidence>
<organism evidence="1 2">
    <name type="scientific">Variovorax ureilyticus</name>
    <dbReference type="NCBI Taxonomy" id="1836198"/>
    <lineage>
        <taxon>Bacteria</taxon>
        <taxon>Pseudomonadati</taxon>
        <taxon>Pseudomonadota</taxon>
        <taxon>Betaproteobacteria</taxon>
        <taxon>Burkholderiales</taxon>
        <taxon>Comamonadaceae</taxon>
        <taxon>Variovorax</taxon>
    </lineage>
</organism>
<accession>A0ABU8VKA9</accession>
<reference evidence="1 2" key="1">
    <citation type="submission" date="2024-03" db="EMBL/GenBank/DDBJ databases">
        <title>Novel species of the genus Variovorax.</title>
        <authorList>
            <person name="Liu Q."/>
            <person name="Xin Y.-H."/>
        </authorList>
    </citation>
    <scope>NUCLEOTIDE SEQUENCE [LARGE SCALE GENOMIC DNA]</scope>
    <source>
        <strain evidence="1 2">KACC 18899</strain>
    </source>
</reference>
<dbReference type="EMBL" id="JBBKZU010000011">
    <property type="protein sequence ID" value="MEJ8814056.1"/>
    <property type="molecule type" value="Genomic_DNA"/>
</dbReference>
<keyword evidence="2" id="KW-1185">Reference proteome</keyword>
<evidence type="ECO:0000313" key="2">
    <source>
        <dbReference type="Proteomes" id="UP001365846"/>
    </source>
</evidence>